<reference evidence="2 3" key="1">
    <citation type="journal article" date="2019" name="Nat. Med.">
        <title>A library of human gut bacterial isolates paired with longitudinal multiomics data enables mechanistic microbiome research.</title>
        <authorList>
            <person name="Poyet M."/>
            <person name="Groussin M."/>
            <person name="Gibbons S.M."/>
            <person name="Avila-Pacheco J."/>
            <person name="Jiang X."/>
            <person name="Kearney S.M."/>
            <person name="Perrotta A.R."/>
            <person name="Berdy B."/>
            <person name="Zhao S."/>
            <person name="Lieberman T.D."/>
            <person name="Swanson P.K."/>
            <person name="Smith M."/>
            <person name="Roesemann S."/>
            <person name="Alexander J.E."/>
            <person name="Rich S.A."/>
            <person name="Livny J."/>
            <person name="Vlamakis H."/>
            <person name="Clish C."/>
            <person name="Bullock K."/>
            <person name="Deik A."/>
            <person name="Scott J."/>
            <person name="Pierce K.A."/>
            <person name="Xavier R.J."/>
            <person name="Alm E.J."/>
        </authorList>
    </citation>
    <scope>NUCLEOTIDE SEQUENCE [LARGE SCALE GENOMIC DNA]</scope>
    <source>
        <strain evidence="2 3">BIOML-A266</strain>
    </source>
</reference>
<accession>A0A5B3GZB9</accession>
<dbReference type="Gene3D" id="2.60.120.1350">
    <property type="entry name" value="Protein of unknown function DUF4465"/>
    <property type="match status" value="1"/>
</dbReference>
<evidence type="ECO:0000313" key="2">
    <source>
        <dbReference type="EMBL" id="KAA2378951.1"/>
    </source>
</evidence>
<evidence type="ECO:0000313" key="3">
    <source>
        <dbReference type="Proteomes" id="UP000322940"/>
    </source>
</evidence>
<dbReference type="EMBL" id="VVXH01000006">
    <property type="protein sequence ID" value="KAA2378951.1"/>
    <property type="molecule type" value="Genomic_DNA"/>
</dbReference>
<dbReference type="InterPro" id="IPR027828">
    <property type="entry name" value="DUF4465"/>
</dbReference>
<sequence length="237" mass="25968">MKKLLLLAFAAFAFAACSDDDKMPTPPQLETISFSEVELGSDGYLWGKTLATDVDGSLEFEGVIYKEGSASFLSYFSDFGGVWDTWCKFAMSACHDKTTFGTDNQFSVYTTADDGQNKFAVAYDMKGMGPGYTFNPAIEFSTVVTPVSLRIANNTWTYLYLTATKYSDFSVAIIGFNGETETGTIEVPLASDNKVVADWKTVGLDKLGAVTKIVFSVECDDVMAPTYFCIDDFAYTE</sequence>
<name>A0A5B3GZB9_9BACT</name>
<dbReference type="PROSITE" id="PS51257">
    <property type="entry name" value="PROKAR_LIPOPROTEIN"/>
    <property type="match status" value="1"/>
</dbReference>
<dbReference type="Pfam" id="PF14717">
    <property type="entry name" value="DUF4465"/>
    <property type="match status" value="1"/>
</dbReference>
<feature type="signal peptide" evidence="1">
    <location>
        <begin position="1"/>
        <end position="15"/>
    </location>
</feature>
<keyword evidence="1" id="KW-0732">Signal</keyword>
<comment type="caution">
    <text evidence="2">The sequence shown here is derived from an EMBL/GenBank/DDBJ whole genome shotgun (WGS) entry which is preliminary data.</text>
</comment>
<proteinExistence type="predicted"/>
<protein>
    <submittedName>
        <fullName evidence="2">DUF4465 domain-containing protein</fullName>
    </submittedName>
</protein>
<gene>
    <name evidence="2" type="ORF">F2Y10_07805</name>
</gene>
<feature type="chain" id="PRO_5024370363" evidence="1">
    <location>
        <begin position="16"/>
        <end position="237"/>
    </location>
</feature>
<dbReference type="RefSeq" id="WP_026318263.1">
    <property type="nucleotide sequence ID" value="NZ_AP025562.1"/>
</dbReference>
<evidence type="ECO:0000256" key="1">
    <source>
        <dbReference type="SAM" id="SignalP"/>
    </source>
</evidence>
<dbReference type="Proteomes" id="UP000322940">
    <property type="component" value="Unassembled WGS sequence"/>
</dbReference>
<organism evidence="2 3">
    <name type="scientific">Alistipes onderdonkii</name>
    <dbReference type="NCBI Taxonomy" id="328813"/>
    <lineage>
        <taxon>Bacteria</taxon>
        <taxon>Pseudomonadati</taxon>
        <taxon>Bacteroidota</taxon>
        <taxon>Bacteroidia</taxon>
        <taxon>Bacteroidales</taxon>
        <taxon>Rikenellaceae</taxon>
        <taxon>Alistipes</taxon>
    </lineage>
</organism>
<dbReference type="AlphaFoldDB" id="A0A5B3GZB9"/>